<gene>
    <name evidence="2" type="ORF">S12H4_30772</name>
</gene>
<protein>
    <submittedName>
        <fullName evidence="2">Uncharacterized protein</fullName>
    </submittedName>
</protein>
<organism evidence="2">
    <name type="scientific">marine sediment metagenome</name>
    <dbReference type="NCBI Taxonomy" id="412755"/>
    <lineage>
        <taxon>unclassified sequences</taxon>
        <taxon>metagenomes</taxon>
        <taxon>ecological metagenomes</taxon>
    </lineage>
</organism>
<sequence length="174" mass="20583">MELINSFLKSPHRKIEEVADVHSSAREKDPLLYMQFGAWYFRKGEIRDHKIAFVSYLLTSDRQQHRDEGYMLLKELQPYEAERVLKWIKEHINKLPRSARTAFVHYIRDIENNKKKLERALVRQKNALKTLYASLHITPCEFSRKALFENTPPEDTMPFYVKELSKAKSSGEQA</sequence>
<evidence type="ECO:0000256" key="1">
    <source>
        <dbReference type="SAM" id="Coils"/>
    </source>
</evidence>
<keyword evidence="1" id="KW-0175">Coiled coil</keyword>
<accession>X1TMG8</accession>
<dbReference type="EMBL" id="BARW01017889">
    <property type="protein sequence ID" value="GAI92551.1"/>
    <property type="molecule type" value="Genomic_DNA"/>
</dbReference>
<name>X1TMG8_9ZZZZ</name>
<feature type="coiled-coil region" evidence="1">
    <location>
        <begin position="107"/>
        <end position="134"/>
    </location>
</feature>
<proteinExistence type="predicted"/>
<feature type="non-terminal residue" evidence="2">
    <location>
        <position position="174"/>
    </location>
</feature>
<evidence type="ECO:0000313" key="2">
    <source>
        <dbReference type="EMBL" id="GAI92551.1"/>
    </source>
</evidence>
<dbReference type="AlphaFoldDB" id="X1TMG8"/>
<reference evidence="2" key="1">
    <citation type="journal article" date="2014" name="Front. Microbiol.">
        <title>High frequency of phylogenetically diverse reductive dehalogenase-homologous genes in deep subseafloor sedimentary metagenomes.</title>
        <authorList>
            <person name="Kawai M."/>
            <person name="Futagami T."/>
            <person name="Toyoda A."/>
            <person name="Takaki Y."/>
            <person name="Nishi S."/>
            <person name="Hori S."/>
            <person name="Arai W."/>
            <person name="Tsubouchi T."/>
            <person name="Morono Y."/>
            <person name="Uchiyama I."/>
            <person name="Ito T."/>
            <person name="Fujiyama A."/>
            <person name="Inagaki F."/>
            <person name="Takami H."/>
        </authorList>
    </citation>
    <scope>NUCLEOTIDE SEQUENCE</scope>
    <source>
        <strain evidence="2">Expedition CK06-06</strain>
    </source>
</reference>
<comment type="caution">
    <text evidence="2">The sequence shown here is derived from an EMBL/GenBank/DDBJ whole genome shotgun (WGS) entry which is preliminary data.</text>
</comment>